<dbReference type="Gene3D" id="3.40.50.2000">
    <property type="entry name" value="Glycogen Phosphorylase B"/>
    <property type="match status" value="2"/>
</dbReference>
<dbReference type="Proteomes" id="UP000264006">
    <property type="component" value="Chromosome"/>
</dbReference>
<dbReference type="EMBL" id="CP031165">
    <property type="protein sequence ID" value="AXV05657.1"/>
    <property type="molecule type" value="Genomic_DNA"/>
</dbReference>
<evidence type="ECO:0000313" key="4">
    <source>
        <dbReference type="EMBL" id="AXV05657.1"/>
    </source>
</evidence>
<dbReference type="PANTHER" id="PTHR12526:SF636">
    <property type="entry name" value="BLL3647 PROTEIN"/>
    <property type="match status" value="1"/>
</dbReference>
<dbReference type="InterPro" id="IPR028098">
    <property type="entry name" value="Glyco_trans_4-like_N"/>
</dbReference>
<gene>
    <name evidence="4" type="ORF">DVS28_a0956</name>
</gene>
<dbReference type="GO" id="GO:0016757">
    <property type="term" value="F:glycosyltransferase activity"/>
    <property type="evidence" value="ECO:0007669"/>
    <property type="project" value="UniProtKB-KW"/>
</dbReference>
<keyword evidence="1" id="KW-0328">Glycosyltransferase</keyword>
<sequence>MSTHASSRPRVLVVTTVHPPDDPRIRYKTAASLAEDFAVRLATRAPGPDDTRGLDSVVLDGSRPRRALRALRQMLRRDVDLVAVHDPELLPVALLARLLRRVPVVFDVHEDLPVRAGLSRRHPAAGERGSAVRARVGPWLARRMLHVVERLVVVTLAEEGYARDFRRAHPVLPNHLLVEVLPPPSANATGGGVVYLGDVTTARGVTVLLDAVSSGLPGRTLHLIGRCAPGLAEELRHRADELGVSLEVHGWMPLPVALRLVAVAEVAACPLTDHPAYRRSLPTKVLEYLAVGVPVVASDLPGTREVVEGLPGVVLVAPDRVDELARGLAVAADPALRAAAVQGVAAVRERFGWPDERIRQVYRDVVSSSAER</sequence>
<reference evidence="4 5" key="1">
    <citation type="submission" date="2018-09" db="EMBL/GenBank/DDBJ databases">
        <title>Complete genome sequence of Euzebya sp. DY32-46 isolated from seawater of Pacific Ocean.</title>
        <authorList>
            <person name="Xu L."/>
            <person name="Wu Y.-H."/>
            <person name="Xu X.-W."/>
        </authorList>
    </citation>
    <scope>NUCLEOTIDE SEQUENCE [LARGE SCALE GENOMIC DNA]</scope>
    <source>
        <strain evidence="4 5">DY32-46</strain>
    </source>
</reference>
<keyword evidence="5" id="KW-1185">Reference proteome</keyword>
<keyword evidence="2 4" id="KW-0808">Transferase</keyword>
<evidence type="ECO:0000313" key="5">
    <source>
        <dbReference type="Proteomes" id="UP000264006"/>
    </source>
</evidence>
<dbReference type="RefSeq" id="WP_164709928.1">
    <property type="nucleotide sequence ID" value="NZ_CP031165.1"/>
</dbReference>
<evidence type="ECO:0000256" key="1">
    <source>
        <dbReference type="ARBA" id="ARBA00022676"/>
    </source>
</evidence>
<evidence type="ECO:0000259" key="3">
    <source>
        <dbReference type="Pfam" id="PF13579"/>
    </source>
</evidence>
<accession>A0A346XTW0</accession>
<dbReference type="Pfam" id="PF13579">
    <property type="entry name" value="Glyco_trans_4_4"/>
    <property type="match status" value="1"/>
</dbReference>
<evidence type="ECO:0000256" key="2">
    <source>
        <dbReference type="ARBA" id="ARBA00022679"/>
    </source>
</evidence>
<dbReference type="PANTHER" id="PTHR12526">
    <property type="entry name" value="GLYCOSYLTRANSFERASE"/>
    <property type="match status" value="1"/>
</dbReference>
<organism evidence="4 5">
    <name type="scientific">Euzebya pacifica</name>
    <dbReference type="NCBI Taxonomy" id="1608957"/>
    <lineage>
        <taxon>Bacteria</taxon>
        <taxon>Bacillati</taxon>
        <taxon>Actinomycetota</taxon>
        <taxon>Nitriliruptoria</taxon>
        <taxon>Euzebyales</taxon>
    </lineage>
</organism>
<dbReference type="SUPFAM" id="SSF53756">
    <property type="entry name" value="UDP-Glycosyltransferase/glycogen phosphorylase"/>
    <property type="match status" value="1"/>
</dbReference>
<dbReference type="AlphaFoldDB" id="A0A346XTW0"/>
<dbReference type="Pfam" id="PF13692">
    <property type="entry name" value="Glyco_trans_1_4"/>
    <property type="match status" value="1"/>
</dbReference>
<name>A0A346XTW0_9ACTN</name>
<feature type="domain" description="Glycosyltransferase subfamily 4-like N-terminal" evidence="3">
    <location>
        <begin position="31"/>
        <end position="168"/>
    </location>
</feature>
<dbReference type="KEGG" id="euz:DVS28_a0956"/>
<protein>
    <submittedName>
        <fullName evidence="4">Glycosyltransferase (Biosynthesis of lipopolisaccharide O antigen)</fullName>
    </submittedName>
</protein>
<proteinExistence type="predicted"/>